<dbReference type="EMBL" id="JBFXLR010000004">
    <property type="protein sequence ID" value="KAL2858975.1"/>
    <property type="molecule type" value="Genomic_DNA"/>
</dbReference>
<keyword evidence="9" id="KW-1185">Reference proteome</keyword>
<name>A0ABR4L3A3_9EURO</name>
<evidence type="ECO:0000256" key="2">
    <source>
        <dbReference type="ARBA" id="ARBA00010139"/>
    </source>
</evidence>
<keyword evidence="4" id="KW-0274">FAD</keyword>
<evidence type="ECO:0000313" key="8">
    <source>
        <dbReference type="EMBL" id="KAL2858975.1"/>
    </source>
</evidence>
<gene>
    <name evidence="8" type="ORF">BJX68DRAFT_277647</name>
</gene>
<dbReference type="PANTHER" id="PTHR43098:SF3">
    <property type="entry name" value="L-ORNITHINE N(5)-MONOOXYGENASE-RELATED"/>
    <property type="match status" value="1"/>
</dbReference>
<dbReference type="Gene3D" id="3.50.50.60">
    <property type="entry name" value="FAD/NAD(P)-binding domain"/>
    <property type="match status" value="2"/>
</dbReference>
<sequence>MKTELDPTHQSRAEGVQHFDVVIVGAGFSGCYLLYQLRKNDLGGVWQWNRYPGARVDTHAPLYQLSIPEVWQSWNWTQRFPAAHELVAYFQHLDKVLDLRKDVIFNTKVVGAEFSEDVNTWTITTGGGATFVSRYFIPAMGFAARRVFPDWPGIERFKGEIHHSSFWPKEGVDVQGKRVAVVGTGSTGVQMTQEMGKSAGFLTVFQRTPNYCLPLPQEDLTPDGQASEKAGYAAKFALRTLSTGGYDFCPEDINTFDHTSVERAAMYERKWSEGGFQFWSGAYKDLMTNKVANREAYDFWASKVRGMIRDPVKKDLLAPLEPPHPFGTRRTALFTTYYDVLNQDNVCIIPVKENPIELVTESGVVTKDGKHHELDVIALATGFDAVTGGLNQIVIKNAAGLSLRNKWARGTKTYLGLMSSGFPNMFFVYGPQGPTALSNGPTCIEMQSDWIVQYLIYAREKGLKRIDAKPDSEDAFSKVLNEHTNQTLFITDDSPYVGANVKGKVREGLNWIAGVPEYHRLIVESAARGYRGKVALQ</sequence>
<evidence type="ECO:0000256" key="6">
    <source>
        <dbReference type="ARBA" id="ARBA00023002"/>
    </source>
</evidence>
<dbReference type="SUPFAM" id="SSF51905">
    <property type="entry name" value="FAD/NAD(P)-binding domain"/>
    <property type="match status" value="2"/>
</dbReference>
<evidence type="ECO:0000256" key="7">
    <source>
        <dbReference type="ARBA" id="ARBA00023033"/>
    </source>
</evidence>
<comment type="similarity">
    <text evidence="2">Belongs to the FAD-binding monooxygenase family.</text>
</comment>
<dbReference type="InterPro" id="IPR020946">
    <property type="entry name" value="Flavin_mOase-like"/>
</dbReference>
<dbReference type="Proteomes" id="UP001610444">
    <property type="component" value="Unassembled WGS sequence"/>
</dbReference>
<keyword evidence="7 8" id="KW-0503">Monooxygenase</keyword>
<evidence type="ECO:0000256" key="3">
    <source>
        <dbReference type="ARBA" id="ARBA00022630"/>
    </source>
</evidence>
<proteinExistence type="inferred from homology"/>
<dbReference type="InterPro" id="IPR050775">
    <property type="entry name" value="FAD-binding_Monooxygenases"/>
</dbReference>
<evidence type="ECO:0000256" key="4">
    <source>
        <dbReference type="ARBA" id="ARBA00022827"/>
    </source>
</evidence>
<protein>
    <submittedName>
        <fullName evidence="8">Baeyer-Villiger monooxygenase</fullName>
    </submittedName>
</protein>
<reference evidence="8 9" key="1">
    <citation type="submission" date="2024-07" db="EMBL/GenBank/DDBJ databases">
        <title>Section-level genome sequencing and comparative genomics of Aspergillus sections Usti and Cavernicolus.</title>
        <authorList>
            <consortium name="Lawrence Berkeley National Laboratory"/>
            <person name="Nybo J.L."/>
            <person name="Vesth T.C."/>
            <person name="Theobald S."/>
            <person name="Frisvad J.C."/>
            <person name="Larsen T.O."/>
            <person name="Kjaerboelling I."/>
            <person name="Rothschild-Mancinelli K."/>
            <person name="Lyhne E.K."/>
            <person name="Kogle M.E."/>
            <person name="Barry K."/>
            <person name="Clum A."/>
            <person name="Na H."/>
            <person name="Ledsgaard L."/>
            <person name="Lin J."/>
            <person name="Lipzen A."/>
            <person name="Kuo A."/>
            <person name="Riley R."/>
            <person name="Mondo S."/>
            <person name="LaButti K."/>
            <person name="Haridas S."/>
            <person name="Pangalinan J."/>
            <person name="Salamov A.A."/>
            <person name="Simmons B.A."/>
            <person name="Magnuson J.K."/>
            <person name="Chen J."/>
            <person name="Drula E."/>
            <person name="Henrissat B."/>
            <person name="Wiebenga A."/>
            <person name="Lubbers R.J."/>
            <person name="Gomes A.C."/>
            <person name="Macurrencykelacurrency M.R."/>
            <person name="Stajich J."/>
            <person name="Grigoriev I.V."/>
            <person name="Mortensen U.H."/>
            <person name="De vries R.P."/>
            <person name="Baker S.E."/>
            <person name="Andersen M.R."/>
        </authorList>
    </citation>
    <scope>NUCLEOTIDE SEQUENCE [LARGE SCALE GENOMIC DNA]</scope>
    <source>
        <strain evidence="8 9">CBS 756.74</strain>
    </source>
</reference>
<organism evidence="8 9">
    <name type="scientific">Aspergillus pseudodeflectus</name>
    <dbReference type="NCBI Taxonomy" id="176178"/>
    <lineage>
        <taxon>Eukaryota</taxon>
        <taxon>Fungi</taxon>
        <taxon>Dikarya</taxon>
        <taxon>Ascomycota</taxon>
        <taxon>Pezizomycotina</taxon>
        <taxon>Eurotiomycetes</taxon>
        <taxon>Eurotiomycetidae</taxon>
        <taxon>Eurotiales</taxon>
        <taxon>Aspergillaceae</taxon>
        <taxon>Aspergillus</taxon>
        <taxon>Aspergillus subgen. Nidulantes</taxon>
    </lineage>
</organism>
<accession>A0ABR4L3A3</accession>
<dbReference type="RefSeq" id="XP_070903939.1">
    <property type="nucleotide sequence ID" value="XM_071048372.1"/>
</dbReference>
<keyword evidence="6" id="KW-0560">Oxidoreductase</keyword>
<keyword evidence="3" id="KW-0285">Flavoprotein</keyword>
<keyword evidence="5" id="KW-0521">NADP</keyword>
<dbReference type="PROSITE" id="PS51257">
    <property type="entry name" value="PROKAR_LIPOPROTEIN"/>
    <property type="match status" value="1"/>
</dbReference>
<dbReference type="InterPro" id="IPR036188">
    <property type="entry name" value="FAD/NAD-bd_sf"/>
</dbReference>
<evidence type="ECO:0000313" key="9">
    <source>
        <dbReference type="Proteomes" id="UP001610444"/>
    </source>
</evidence>
<comment type="cofactor">
    <cofactor evidence="1">
        <name>FAD</name>
        <dbReference type="ChEBI" id="CHEBI:57692"/>
    </cofactor>
</comment>
<dbReference type="GeneID" id="98163536"/>
<comment type="caution">
    <text evidence="8">The sequence shown here is derived from an EMBL/GenBank/DDBJ whole genome shotgun (WGS) entry which is preliminary data.</text>
</comment>
<evidence type="ECO:0000256" key="1">
    <source>
        <dbReference type="ARBA" id="ARBA00001974"/>
    </source>
</evidence>
<dbReference type="GO" id="GO:0004497">
    <property type="term" value="F:monooxygenase activity"/>
    <property type="evidence" value="ECO:0007669"/>
    <property type="project" value="UniProtKB-KW"/>
</dbReference>
<dbReference type="Pfam" id="PF00743">
    <property type="entry name" value="FMO-like"/>
    <property type="match status" value="1"/>
</dbReference>
<evidence type="ECO:0000256" key="5">
    <source>
        <dbReference type="ARBA" id="ARBA00022857"/>
    </source>
</evidence>
<dbReference type="PANTHER" id="PTHR43098">
    <property type="entry name" value="L-ORNITHINE N(5)-MONOOXYGENASE-RELATED"/>
    <property type="match status" value="1"/>
</dbReference>